<dbReference type="Proteomes" id="UP001431776">
    <property type="component" value="Unassembled WGS sequence"/>
</dbReference>
<dbReference type="EMBL" id="JASCXX010000005">
    <property type="protein sequence ID" value="MDI6448631.1"/>
    <property type="molecule type" value="Genomic_DNA"/>
</dbReference>
<dbReference type="Pfam" id="PF01477">
    <property type="entry name" value="PLAT"/>
    <property type="match status" value="1"/>
</dbReference>
<dbReference type="InterPro" id="IPR052970">
    <property type="entry name" value="Inner_ear_hair_cell_LOXHD"/>
</dbReference>
<dbReference type="PANTHER" id="PTHR45901:SF3">
    <property type="entry name" value="LIPOXYGENASE HOMOLOGY DOMAIN-CONTAINING PROTEIN 1"/>
    <property type="match status" value="1"/>
</dbReference>
<dbReference type="PROSITE" id="PS50095">
    <property type="entry name" value="PLAT"/>
    <property type="match status" value="1"/>
</dbReference>
<name>A0AAW6TXM3_9BACT</name>
<reference evidence="2" key="1">
    <citation type="submission" date="2023-05" db="EMBL/GenBank/DDBJ databases">
        <title>Anaerotaeda fermentans gen. nov., sp. nov., a novel anaerobic planctomycete of the new family within the order Sedimentisphaerales isolated from Taman Peninsula, Russia.</title>
        <authorList>
            <person name="Khomyakova M.A."/>
            <person name="Merkel A.Y."/>
            <person name="Slobodkin A.I."/>
        </authorList>
    </citation>
    <scope>NUCLEOTIDE SEQUENCE</scope>
    <source>
        <strain evidence="2">M17dextr</strain>
    </source>
</reference>
<comment type="caution">
    <text evidence="2">The sequence shown here is derived from an EMBL/GenBank/DDBJ whole genome shotgun (WGS) entry which is preliminary data.</text>
</comment>
<accession>A0AAW6TXM3</accession>
<evidence type="ECO:0000313" key="2">
    <source>
        <dbReference type="EMBL" id="MDI6448631.1"/>
    </source>
</evidence>
<dbReference type="RefSeq" id="WP_349244041.1">
    <property type="nucleotide sequence ID" value="NZ_JASCXX010000005.1"/>
</dbReference>
<dbReference type="SUPFAM" id="SSF49723">
    <property type="entry name" value="Lipase/lipooxygenase domain (PLAT/LH2 domain)"/>
    <property type="match status" value="1"/>
</dbReference>
<dbReference type="PANTHER" id="PTHR45901">
    <property type="entry name" value="PROTEIN CBG12474"/>
    <property type="match status" value="1"/>
</dbReference>
<keyword evidence="3" id="KW-1185">Reference proteome</keyword>
<dbReference type="AlphaFoldDB" id="A0AAW6TXM3"/>
<feature type="domain" description="PLAT" evidence="1">
    <location>
        <begin position="33"/>
        <end position="149"/>
    </location>
</feature>
<proteinExistence type="predicted"/>
<sequence length="161" mass="18417">MASKEIRKKVLVPEAPIPQKIGKKAIGPQSKIIECIVTITTGSVKKAGTDADVYFEIAGHRTLLDKPGYNDFEKGDTDTYHLGVPAMTLKELRESVILLYHDNTGKYPGWYVDKVDMKVRFENTYIFKLYKRWWYSIGWLAKDEGPYYTTQATLQDGTEMQ</sequence>
<dbReference type="InterPro" id="IPR036392">
    <property type="entry name" value="PLAT/LH2_dom_sf"/>
</dbReference>
<organism evidence="2 3">
    <name type="scientific">Anaerobaca lacustris</name>
    <dbReference type="NCBI Taxonomy" id="3044600"/>
    <lineage>
        <taxon>Bacteria</taxon>
        <taxon>Pseudomonadati</taxon>
        <taxon>Planctomycetota</taxon>
        <taxon>Phycisphaerae</taxon>
        <taxon>Sedimentisphaerales</taxon>
        <taxon>Anaerobacaceae</taxon>
        <taxon>Anaerobaca</taxon>
    </lineage>
</organism>
<evidence type="ECO:0000259" key="1">
    <source>
        <dbReference type="PROSITE" id="PS50095"/>
    </source>
</evidence>
<evidence type="ECO:0000313" key="3">
    <source>
        <dbReference type="Proteomes" id="UP001431776"/>
    </source>
</evidence>
<protein>
    <submittedName>
        <fullName evidence="2">PLAT/LH2 domain-containing protein</fullName>
    </submittedName>
</protein>
<dbReference type="InterPro" id="IPR001024">
    <property type="entry name" value="PLAT/LH2_dom"/>
</dbReference>
<dbReference type="Gene3D" id="2.60.60.20">
    <property type="entry name" value="PLAT/LH2 domain"/>
    <property type="match status" value="1"/>
</dbReference>
<gene>
    <name evidence="2" type="ORF">QJ522_06215</name>
</gene>